<proteinExistence type="predicted"/>
<keyword evidence="2 5" id="KW-0812">Transmembrane</keyword>
<evidence type="ECO:0000313" key="6">
    <source>
        <dbReference type="EMBL" id="KAJ3658082.1"/>
    </source>
</evidence>
<reference evidence="6" key="1">
    <citation type="journal article" date="2023" name="G3 (Bethesda)">
        <title>Whole genome assemblies of Zophobas morio and Tenebrio molitor.</title>
        <authorList>
            <person name="Kaur S."/>
            <person name="Stinson S.A."/>
            <person name="diCenzo G.C."/>
        </authorList>
    </citation>
    <scope>NUCLEOTIDE SEQUENCE</scope>
    <source>
        <strain evidence="6">QUZm001</strain>
    </source>
</reference>
<evidence type="ECO:0000256" key="2">
    <source>
        <dbReference type="ARBA" id="ARBA00022692"/>
    </source>
</evidence>
<evidence type="ECO:0000256" key="3">
    <source>
        <dbReference type="ARBA" id="ARBA00022989"/>
    </source>
</evidence>
<name>A0AA38IJL6_9CUCU</name>
<feature type="transmembrane region" description="Helical" evidence="5">
    <location>
        <begin position="28"/>
        <end position="55"/>
    </location>
</feature>
<dbReference type="AlphaFoldDB" id="A0AA38IJL6"/>
<evidence type="ECO:0000256" key="1">
    <source>
        <dbReference type="ARBA" id="ARBA00004141"/>
    </source>
</evidence>
<feature type="transmembrane region" description="Helical" evidence="5">
    <location>
        <begin position="67"/>
        <end position="85"/>
    </location>
</feature>
<dbReference type="SMART" id="SM01417">
    <property type="entry name" value="Solute_trans_a"/>
    <property type="match status" value="1"/>
</dbReference>
<gene>
    <name evidence="6" type="ORF">Zmor_009843</name>
</gene>
<keyword evidence="3 5" id="KW-1133">Transmembrane helix</keyword>
<dbReference type="Pfam" id="PF03619">
    <property type="entry name" value="Solute_trans_a"/>
    <property type="match status" value="1"/>
</dbReference>
<dbReference type="PANTHER" id="PTHR23423">
    <property type="entry name" value="ORGANIC SOLUTE TRANSPORTER-RELATED"/>
    <property type="match status" value="1"/>
</dbReference>
<feature type="transmembrane region" description="Helical" evidence="5">
    <location>
        <begin position="196"/>
        <end position="218"/>
    </location>
</feature>
<feature type="transmembrane region" description="Helical" evidence="5">
    <location>
        <begin position="230"/>
        <end position="249"/>
    </location>
</feature>
<evidence type="ECO:0000313" key="7">
    <source>
        <dbReference type="Proteomes" id="UP001168821"/>
    </source>
</evidence>
<comment type="subcellular location">
    <subcellularLocation>
        <location evidence="1">Membrane</location>
        <topology evidence="1">Multi-pass membrane protein</topology>
    </subcellularLocation>
</comment>
<evidence type="ECO:0000256" key="5">
    <source>
        <dbReference type="SAM" id="Phobius"/>
    </source>
</evidence>
<organism evidence="6 7">
    <name type="scientific">Zophobas morio</name>
    <dbReference type="NCBI Taxonomy" id="2755281"/>
    <lineage>
        <taxon>Eukaryota</taxon>
        <taxon>Metazoa</taxon>
        <taxon>Ecdysozoa</taxon>
        <taxon>Arthropoda</taxon>
        <taxon>Hexapoda</taxon>
        <taxon>Insecta</taxon>
        <taxon>Pterygota</taxon>
        <taxon>Neoptera</taxon>
        <taxon>Endopterygota</taxon>
        <taxon>Coleoptera</taxon>
        <taxon>Polyphaga</taxon>
        <taxon>Cucujiformia</taxon>
        <taxon>Tenebrionidae</taxon>
        <taxon>Zophobas</taxon>
    </lineage>
</organism>
<feature type="transmembrane region" description="Helical" evidence="5">
    <location>
        <begin position="269"/>
        <end position="290"/>
    </location>
</feature>
<sequence>MDIVNRNQSTCESGAIPSIPQYLSATNVYGITLVSLGTLAVLLVLAMLIDTLSYIMKNSPSRVKAHSAFVIGVYPVVAVATYFAILVPRAHLLSEAITQGVFMAGMYQLWCLFVSYCGGEAQLIRKVKPGTLSLRVSPCCCWPCCFFLPAIDVTKNTIQRLRLLVLQLPVVQGLVYLVLLVMWAERESLYQVNYMYLQPIIILSILFGIWGMAMTINLLKGFLGDEYMMLAKFIVLQMVLVLAKLQGLATRVLVWGNVLPCRAPITPAVYGNLIHNTLMLGEMVLLQYAARRIYKRVLPTDYTSEGITRISTIGGIMSSGLFRDNNNSNCDNMNLKLDFSKNGHINVALDVKE</sequence>
<dbReference type="InterPro" id="IPR005178">
    <property type="entry name" value="Ostalpha/TMEM184C"/>
</dbReference>
<feature type="transmembrane region" description="Helical" evidence="5">
    <location>
        <begin position="97"/>
        <end position="118"/>
    </location>
</feature>
<dbReference type="GO" id="GO:0016020">
    <property type="term" value="C:membrane"/>
    <property type="evidence" value="ECO:0007669"/>
    <property type="project" value="UniProtKB-SubCell"/>
</dbReference>
<keyword evidence="7" id="KW-1185">Reference proteome</keyword>
<dbReference type="EMBL" id="JALNTZ010000003">
    <property type="protein sequence ID" value="KAJ3658082.1"/>
    <property type="molecule type" value="Genomic_DNA"/>
</dbReference>
<keyword evidence="4 5" id="KW-0472">Membrane</keyword>
<comment type="caution">
    <text evidence="6">The sequence shown here is derived from an EMBL/GenBank/DDBJ whole genome shotgun (WGS) entry which is preliminary data.</text>
</comment>
<accession>A0AA38IJL6</accession>
<protein>
    <recommendedName>
        <fullName evidence="8">Organic solute transporter alpha-like protein</fullName>
    </recommendedName>
</protein>
<feature type="transmembrane region" description="Helical" evidence="5">
    <location>
        <begin position="163"/>
        <end position="184"/>
    </location>
</feature>
<dbReference type="Proteomes" id="UP001168821">
    <property type="component" value="Unassembled WGS sequence"/>
</dbReference>
<evidence type="ECO:0008006" key="8">
    <source>
        <dbReference type="Google" id="ProtNLM"/>
    </source>
</evidence>
<evidence type="ECO:0000256" key="4">
    <source>
        <dbReference type="ARBA" id="ARBA00023136"/>
    </source>
</evidence>